<dbReference type="InterPro" id="IPR024498">
    <property type="entry name" value="DUF2786"/>
</dbReference>
<dbReference type="Pfam" id="PF10979">
    <property type="entry name" value="DUF2786"/>
    <property type="match status" value="1"/>
</dbReference>
<feature type="compositionally biased region" description="Polar residues" evidence="1">
    <location>
        <begin position="235"/>
        <end position="244"/>
    </location>
</feature>
<gene>
    <name evidence="3" type="ORF">IMCC3135_02840</name>
</gene>
<feature type="region of interest" description="Disordered" evidence="1">
    <location>
        <begin position="463"/>
        <end position="497"/>
    </location>
</feature>
<name>A0A2Z2NL03_9GAMM</name>
<keyword evidence="4" id="KW-1185">Reference proteome</keyword>
<dbReference type="AlphaFoldDB" id="A0A2Z2NL03"/>
<feature type="region of interest" description="Disordered" evidence="1">
    <location>
        <begin position="214"/>
        <end position="267"/>
    </location>
</feature>
<evidence type="ECO:0000256" key="1">
    <source>
        <dbReference type="SAM" id="MobiDB-lite"/>
    </source>
</evidence>
<protein>
    <recommendedName>
        <fullName evidence="2">DUF2786 domain-containing protein</fullName>
    </recommendedName>
</protein>
<feature type="domain" description="DUF2786" evidence="2">
    <location>
        <begin position="272"/>
        <end position="310"/>
    </location>
</feature>
<accession>A0A2Z2NL03</accession>
<evidence type="ECO:0000313" key="3">
    <source>
        <dbReference type="EMBL" id="ASJ70681.1"/>
    </source>
</evidence>
<reference evidence="3 4" key="1">
    <citation type="submission" date="2016-12" db="EMBL/GenBank/DDBJ databases">
        <authorList>
            <person name="Song W.-J."/>
            <person name="Kurnit D.M."/>
        </authorList>
    </citation>
    <scope>NUCLEOTIDE SEQUENCE [LARGE SCALE GENOMIC DNA]</scope>
    <source>
        <strain evidence="3 4">IMCC3135</strain>
    </source>
</reference>
<dbReference type="EMBL" id="CP018632">
    <property type="protein sequence ID" value="ASJ70681.1"/>
    <property type="molecule type" value="Genomic_DNA"/>
</dbReference>
<proteinExistence type="predicted"/>
<dbReference type="Proteomes" id="UP000250079">
    <property type="component" value="Chromosome"/>
</dbReference>
<evidence type="ECO:0000259" key="2">
    <source>
        <dbReference type="Pfam" id="PF10979"/>
    </source>
</evidence>
<sequence length="497" mass="53636">MKSLGRQKKDIDKARDRLFGWAMGTPEGANGIPRTVSELATEVVKHSGRTSSEVQAALAREPFATATRILAMLIWLTGGDKAGQRGTPLARYTKERARRESSTGRRWLQQLAESDFELREVVDVTSDSSLRLGASPEAGVAVTVHEPRLANHYSLGLILYARVLPMPAGAVLADGLLILDPHIVAALPPHARASDVFAAWATNALVAEGHLFAGARQPPHQPPDFRTAPGVATEPTGSRPSSGGTDVPPSDRTAGTRQSSPEAPLDAEAREKLLARVRKLFAMAQETEASPHEAEIALRRCQSLMAKFGIAEKDLETSEFGRQSAHAGKRVPMHIQFLSIAVAKLHGVLFVSGGPDGAHFRGYDIDVRVARLTLDYLSESVERALTARRRTGEFPPGRMASYDYRLAFAKEVSGRVTTIVSERETEERASSSTGTALTVRKLEIVRRECGQDLRTTTVRARGAIDDAAAGAGREDGSRVSLDPQVGSGRARPLLGRD</sequence>
<dbReference type="KEGG" id="gai:IMCC3135_02840"/>
<organism evidence="3 4">
    <name type="scientific">Granulosicoccus antarcticus IMCC3135</name>
    <dbReference type="NCBI Taxonomy" id="1192854"/>
    <lineage>
        <taxon>Bacteria</taxon>
        <taxon>Pseudomonadati</taxon>
        <taxon>Pseudomonadota</taxon>
        <taxon>Gammaproteobacteria</taxon>
        <taxon>Chromatiales</taxon>
        <taxon>Granulosicoccaceae</taxon>
        <taxon>Granulosicoccus</taxon>
    </lineage>
</organism>
<evidence type="ECO:0000313" key="4">
    <source>
        <dbReference type="Proteomes" id="UP000250079"/>
    </source>
</evidence>